<dbReference type="GeneTree" id="ENSGT00940000177259"/>
<protein>
    <recommendedName>
        <fullName evidence="3">Tc1-like transposase DDE domain-containing protein</fullName>
    </recommendedName>
</protein>
<organism evidence="1 2">
    <name type="scientific">Paramormyrops kingsleyae</name>
    <dbReference type="NCBI Taxonomy" id="1676925"/>
    <lineage>
        <taxon>Eukaryota</taxon>
        <taxon>Metazoa</taxon>
        <taxon>Chordata</taxon>
        <taxon>Craniata</taxon>
        <taxon>Vertebrata</taxon>
        <taxon>Euteleostomi</taxon>
        <taxon>Actinopterygii</taxon>
        <taxon>Neopterygii</taxon>
        <taxon>Teleostei</taxon>
        <taxon>Osteoglossocephala</taxon>
        <taxon>Osteoglossomorpha</taxon>
        <taxon>Osteoglossiformes</taxon>
        <taxon>Mormyridae</taxon>
        <taxon>Paramormyrops</taxon>
    </lineage>
</organism>
<evidence type="ECO:0008006" key="3">
    <source>
        <dbReference type="Google" id="ProtNLM"/>
    </source>
</evidence>
<sequence>MAQCYVGDILCLHVLPLLRQDTVFQQDNTLPHMACVSMDWLHHVEILPWPARSPDLSPIEHVWDQLGCQLRASANLQDLEGQLQQLLADDTLII</sequence>
<dbReference type="GO" id="GO:0003676">
    <property type="term" value="F:nucleic acid binding"/>
    <property type="evidence" value="ECO:0007669"/>
    <property type="project" value="InterPro"/>
</dbReference>
<accession>A0A3B3QXV6</accession>
<reference evidence="1" key="2">
    <citation type="submission" date="2025-09" db="UniProtKB">
        <authorList>
            <consortium name="Ensembl"/>
        </authorList>
    </citation>
    <scope>IDENTIFICATION</scope>
</reference>
<reference evidence="1" key="1">
    <citation type="submission" date="2025-08" db="UniProtKB">
        <authorList>
            <consortium name="Ensembl"/>
        </authorList>
    </citation>
    <scope>IDENTIFICATION</scope>
</reference>
<keyword evidence="2" id="KW-1185">Reference proteome</keyword>
<proteinExistence type="predicted"/>
<dbReference type="Gene3D" id="3.30.420.10">
    <property type="entry name" value="Ribonuclease H-like superfamily/Ribonuclease H"/>
    <property type="match status" value="1"/>
</dbReference>
<dbReference type="AlphaFoldDB" id="A0A3B3QXV6"/>
<name>A0A3B3QXV6_9TELE</name>
<dbReference type="InterPro" id="IPR036397">
    <property type="entry name" value="RNaseH_sf"/>
</dbReference>
<dbReference type="STRING" id="1676925.ENSPKIP00000010958"/>
<evidence type="ECO:0000313" key="1">
    <source>
        <dbReference type="Ensembl" id="ENSPKIP00000010958.1"/>
    </source>
</evidence>
<dbReference type="Ensembl" id="ENSPKIT00000035097.1">
    <property type="protein sequence ID" value="ENSPKIP00000010958.1"/>
    <property type="gene ID" value="ENSPKIG00000025469.1"/>
</dbReference>
<dbReference type="Proteomes" id="UP000261540">
    <property type="component" value="Unplaced"/>
</dbReference>
<evidence type="ECO:0000313" key="2">
    <source>
        <dbReference type="Proteomes" id="UP000261540"/>
    </source>
</evidence>